<reference evidence="1" key="1">
    <citation type="submission" date="2016-10" db="EMBL/GenBank/DDBJ databases">
        <title>Sequence of Gallionella enrichment culture.</title>
        <authorList>
            <person name="Poehlein A."/>
            <person name="Muehling M."/>
            <person name="Daniel R."/>
        </authorList>
    </citation>
    <scope>NUCLEOTIDE SEQUENCE</scope>
</reference>
<evidence type="ECO:0000313" key="1">
    <source>
        <dbReference type="EMBL" id="OIQ73827.1"/>
    </source>
</evidence>
<dbReference type="AlphaFoldDB" id="A0A1J5Q8L3"/>
<organism evidence="1">
    <name type="scientific">mine drainage metagenome</name>
    <dbReference type="NCBI Taxonomy" id="410659"/>
    <lineage>
        <taxon>unclassified sequences</taxon>
        <taxon>metagenomes</taxon>
        <taxon>ecological metagenomes</taxon>
    </lineage>
</organism>
<dbReference type="AntiFam" id="ANF00086">
    <property type="entry name" value="Shadow ORF (opposite lon)"/>
</dbReference>
<protein>
    <submittedName>
        <fullName evidence="1">Uncharacterized protein</fullName>
    </submittedName>
</protein>
<comment type="caution">
    <text evidence="1">The sequence shown here is derived from an EMBL/GenBank/DDBJ whole genome shotgun (WGS) entry which is preliminary data.</text>
</comment>
<gene>
    <name evidence="1" type="ORF">GALL_445310</name>
</gene>
<sequence>MCGNGVGQAARIIDSGNRRQDFWRNFLVQLDILIELRNHRATHGLGFRTGLGTRLDGHSFAGEEIAVVVDIERLGTLRAFDQNLHRAIRELEHLKDAGQAADLEQVVRLRLILGCRFLRHQHDLLARLHGRFKRLDRFGAPDKQRNHHMGENHDVAQRQQRQCAEVGILFRGI</sequence>
<name>A0A1J5Q8L3_9ZZZZ</name>
<dbReference type="EMBL" id="MLJW01002722">
    <property type="protein sequence ID" value="OIQ73827.1"/>
    <property type="molecule type" value="Genomic_DNA"/>
</dbReference>
<accession>A0A1J5Q8L3</accession>
<proteinExistence type="predicted"/>